<proteinExistence type="predicted"/>
<dbReference type="Proteomes" id="UP000000214">
    <property type="component" value="Chromosome"/>
</dbReference>
<dbReference type="STRING" id="1171373.PACID_07200"/>
<dbReference type="EMBL" id="CP003493">
    <property type="protein sequence ID" value="AFV88558.1"/>
    <property type="molecule type" value="Genomic_DNA"/>
</dbReference>
<evidence type="ECO:0000313" key="1">
    <source>
        <dbReference type="EMBL" id="AFV88558.1"/>
    </source>
</evidence>
<dbReference type="KEGG" id="pbo:PACID_07200"/>
<name>K7RUE1_ACIA4</name>
<accession>K7RUE1</accession>
<dbReference type="HOGENOM" id="CLU_3256146_0_0_11"/>
<dbReference type="AlphaFoldDB" id="K7RUE1"/>
<gene>
    <name evidence="1" type="ordered locus">PACID_07200</name>
</gene>
<organism evidence="1 2">
    <name type="scientific">Acidipropionibacterium acidipropionici (strain ATCC 4875 / DSM 20272 / JCM 6432 / NBRC 12425 / NCIMB 8070 / 4)</name>
    <name type="common">Propionibacterium acidipropionici</name>
    <dbReference type="NCBI Taxonomy" id="1171373"/>
    <lineage>
        <taxon>Bacteria</taxon>
        <taxon>Bacillati</taxon>
        <taxon>Actinomycetota</taxon>
        <taxon>Actinomycetes</taxon>
        <taxon>Propionibacteriales</taxon>
        <taxon>Propionibacteriaceae</taxon>
        <taxon>Acidipropionibacterium</taxon>
    </lineage>
</organism>
<protein>
    <submittedName>
        <fullName evidence="1">Uncharacterized protein</fullName>
    </submittedName>
</protein>
<sequence length="42" mass="4486">MGHHPRNEGPVTVHTTVEMEGLMANLEAAQIDALAVRAYLAA</sequence>
<reference evidence="1 2" key="1">
    <citation type="journal article" date="2012" name="BMC Genomics">
        <title>The genome sequence of Propionibacterium acidipropionici provides insights into its biotechnological and industrial potential.</title>
        <authorList>
            <person name="Parizzi L.P."/>
            <person name="Grassi M.C."/>
            <person name="Llerena L.A."/>
            <person name="Carazzolle M.F."/>
            <person name="Queiroz V.L."/>
            <person name="Lunardi I."/>
            <person name="Zeidler A.F."/>
            <person name="Teixeira P.J."/>
            <person name="Mieczkowski P."/>
            <person name="Rincones J."/>
            <person name="Pereira G.A."/>
        </authorList>
    </citation>
    <scope>NUCLEOTIDE SEQUENCE [LARGE SCALE GENOMIC DNA]</scope>
    <source>
        <strain evidence="2">ATCC 4875 / DSM 20272 / JCM 6432 / NBRC 12425 / NCIMB 8070</strain>
    </source>
</reference>
<dbReference type="PATRIC" id="fig|1171373.8.peg.728"/>
<evidence type="ECO:0000313" key="2">
    <source>
        <dbReference type="Proteomes" id="UP000000214"/>
    </source>
</evidence>